<evidence type="ECO:0000313" key="9">
    <source>
        <dbReference type="EMBL" id="GGL55742.1"/>
    </source>
</evidence>
<dbReference type="AlphaFoldDB" id="A0A917S3W1"/>
<dbReference type="PANTHER" id="PTHR43744">
    <property type="entry name" value="ABC TRANSPORTER PERMEASE PROTEIN MG189-RELATED-RELATED"/>
    <property type="match status" value="1"/>
</dbReference>
<feature type="transmembrane region" description="Helical" evidence="7">
    <location>
        <begin position="255"/>
        <end position="277"/>
    </location>
</feature>
<keyword evidence="5 7" id="KW-1133">Transmembrane helix</keyword>
<feature type="transmembrane region" description="Helical" evidence="7">
    <location>
        <begin position="85"/>
        <end position="109"/>
    </location>
</feature>
<dbReference type="PROSITE" id="PS50928">
    <property type="entry name" value="ABC_TM1"/>
    <property type="match status" value="1"/>
</dbReference>
<comment type="subcellular location">
    <subcellularLocation>
        <location evidence="1 7">Cell membrane</location>
        <topology evidence="1 7">Multi-pass membrane protein</topology>
    </subcellularLocation>
</comment>
<evidence type="ECO:0000313" key="10">
    <source>
        <dbReference type="Proteomes" id="UP000613840"/>
    </source>
</evidence>
<reference evidence="9" key="1">
    <citation type="journal article" date="2014" name="Int. J. Syst. Evol. Microbiol.">
        <title>Complete genome sequence of Corynebacterium casei LMG S-19264T (=DSM 44701T), isolated from a smear-ripened cheese.</title>
        <authorList>
            <consortium name="US DOE Joint Genome Institute (JGI-PGF)"/>
            <person name="Walter F."/>
            <person name="Albersmeier A."/>
            <person name="Kalinowski J."/>
            <person name="Ruckert C."/>
        </authorList>
    </citation>
    <scope>NUCLEOTIDE SEQUENCE</scope>
    <source>
        <strain evidence="9">CGMCC 4.7306</strain>
    </source>
</reference>
<evidence type="ECO:0000259" key="8">
    <source>
        <dbReference type="PROSITE" id="PS50928"/>
    </source>
</evidence>
<dbReference type="EMBL" id="BMMZ01000002">
    <property type="protein sequence ID" value="GGL55742.1"/>
    <property type="molecule type" value="Genomic_DNA"/>
</dbReference>
<dbReference type="RefSeq" id="WP_188894294.1">
    <property type="nucleotide sequence ID" value="NZ_BMMZ01000002.1"/>
</dbReference>
<dbReference type="Proteomes" id="UP000613840">
    <property type="component" value="Unassembled WGS sequence"/>
</dbReference>
<dbReference type="InterPro" id="IPR035906">
    <property type="entry name" value="MetI-like_sf"/>
</dbReference>
<evidence type="ECO:0000256" key="5">
    <source>
        <dbReference type="ARBA" id="ARBA00022989"/>
    </source>
</evidence>
<name>A0A917S3W1_9ACTN</name>
<feature type="transmembrane region" description="Helical" evidence="7">
    <location>
        <begin position="121"/>
        <end position="145"/>
    </location>
</feature>
<evidence type="ECO:0000256" key="1">
    <source>
        <dbReference type="ARBA" id="ARBA00004651"/>
    </source>
</evidence>
<keyword evidence="4 7" id="KW-0812">Transmembrane</keyword>
<sequence>MSRAVEAPVAGGLNRRPARPRAVAGRTGLYVLLVIVALIFLVPLLWLLSLSLKSEGELSTPAWLPKTLQWSNFKDAVTLIPFGKYVTISVFLAIVQSGLATLSSALTGFGFARLRARGKRALFLVVVATLMLPQIVTVIPTYLIFARVHLVYTYWPWVLWGLAGSAFLIFLFRQTFASIPMDLEDAAIIDGCGYFRIFWRIFLPMAKAVLVAGFVLSFTAAWGDFITPSLFLDSDHTTLAVGLSGGYTTAAGTPIYTALAAGSVLYVLPVLILFIVAQRGFINGFVTSGLK</sequence>
<dbReference type="GO" id="GO:0055085">
    <property type="term" value="P:transmembrane transport"/>
    <property type="evidence" value="ECO:0007669"/>
    <property type="project" value="InterPro"/>
</dbReference>
<dbReference type="Gene3D" id="1.10.3720.10">
    <property type="entry name" value="MetI-like"/>
    <property type="match status" value="1"/>
</dbReference>
<keyword evidence="10" id="KW-1185">Reference proteome</keyword>
<evidence type="ECO:0000256" key="6">
    <source>
        <dbReference type="ARBA" id="ARBA00023136"/>
    </source>
</evidence>
<evidence type="ECO:0000256" key="7">
    <source>
        <dbReference type="RuleBase" id="RU363032"/>
    </source>
</evidence>
<comment type="caution">
    <text evidence="9">The sequence shown here is derived from an EMBL/GenBank/DDBJ whole genome shotgun (WGS) entry which is preliminary data.</text>
</comment>
<reference evidence="9" key="2">
    <citation type="submission" date="2020-09" db="EMBL/GenBank/DDBJ databases">
        <authorList>
            <person name="Sun Q."/>
            <person name="Zhou Y."/>
        </authorList>
    </citation>
    <scope>NUCLEOTIDE SEQUENCE</scope>
    <source>
        <strain evidence="9">CGMCC 4.7306</strain>
    </source>
</reference>
<dbReference type="CDD" id="cd06261">
    <property type="entry name" value="TM_PBP2"/>
    <property type="match status" value="1"/>
</dbReference>
<dbReference type="Pfam" id="PF00528">
    <property type="entry name" value="BPD_transp_1"/>
    <property type="match status" value="1"/>
</dbReference>
<dbReference type="GO" id="GO:0005886">
    <property type="term" value="C:plasma membrane"/>
    <property type="evidence" value="ECO:0007669"/>
    <property type="project" value="UniProtKB-SubCell"/>
</dbReference>
<keyword evidence="6 7" id="KW-0472">Membrane</keyword>
<feature type="domain" description="ABC transmembrane type-1" evidence="8">
    <location>
        <begin position="86"/>
        <end position="277"/>
    </location>
</feature>
<evidence type="ECO:0000256" key="4">
    <source>
        <dbReference type="ARBA" id="ARBA00022692"/>
    </source>
</evidence>
<feature type="transmembrane region" description="Helical" evidence="7">
    <location>
        <begin position="197"/>
        <end position="222"/>
    </location>
</feature>
<dbReference type="InterPro" id="IPR000515">
    <property type="entry name" value="MetI-like"/>
</dbReference>
<dbReference type="SUPFAM" id="SSF161098">
    <property type="entry name" value="MetI-like"/>
    <property type="match status" value="1"/>
</dbReference>
<organism evidence="9 10">
    <name type="scientific">Microlunatus endophyticus</name>
    <dbReference type="NCBI Taxonomy" id="1716077"/>
    <lineage>
        <taxon>Bacteria</taxon>
        <taxon>Bacillati</taxon>
        <taxon>Actinomycetota</taxon>
        <taxon>Actinomycetes</taxon>
        <taxon>Propionibacteriales</taxon>
        <taxon>Propionibacteriaceae</taxon>
        <taxon>Microlunatus</taxon>
    </lineage>
</organism>
<protein>
    <submittedName>
        <fullName evidence="9">ABC transporter permease</fullName>
    </submittedName>
</protein>
<feature type="transmembrane region" description="Helical" evidence="7">
    <location>
        <begin position="157"/>
        <end position="176"/>
    </location>
</feature>
<evidence type="ECO:0000256" key="2">
    <source>
        <dbReference type="ARBA" id="ARBA00022448"/>
    </source>
</evidence>
<gene>
    <name evidence="9" type="ORF">GCM10011575_12660</name>
</gene>
<proteinExistence type="inferred from homology"/>
<keyword evidence="3" id="KW-1003">Cell membrane</keyword>
<evidence type="ECO:0000256" key="3">
    <source>
        <dbReference type="ARBA" id="ARBA00022475"/>
    </source>
</evidence>
<dbReference type="PANTHER" id="PTHR43744:SF12">
    <property type="entry name" value="ABC TRANSPORTER PERMEASE PROTEIN MG189-RELATED"/>
    <property type="match status" value="1"/>
</dbReference>
<feature type="transmembrane region" description="Helical" evidence="7">
    <location>
        <begin position="29"/>
        <end position="48"/>
    </location>
</feature>
<keyword evidence="2 7" id="KW-0813">Transport</keyword>
<accession>A0A917S3W1</accession>
<comment type="similarity">
    <text evidence="7">Belongs to the binding-protein-dependent transport system permease family.</text>
</comment>